<feature type="compositionally biased region" description="Basic and acidic residues" evidence="2">
    <location>
        <begin position="206"/>
        <end position="215"/>
    </location>
</feature>
<organism evidence="4">
    <name type="scientific">Cacopsylla melanoneura</name>
    <dbReference type="NCBI Taxonomy" id="428564"/>
    <lineage>
        <taxon>Eukaryota</taxon>
        <taxon>Metazoa</taxon>
        <taxon>Ecdysozoa</taxon>
        <taxon>Arthropoda</taxon>
        <taxon>Hexapoda</taxon>
        <taxon>Insecta</taxon>
        <taxon>Pterygota</taxon>
        <taxon>Neoptera</taxon>
        <taxon>Paraneoptera</taxon>
        <taxon>Hemiptera</taxon>
        <taxon>Sternorrhyncha</taxon>
        <taxon>Psylloidea</taxon>
        <taxon>Psyllidae</taxon>
        <taxon>Psyllinae</taxon>
        <taxon>Cacopsylla</taxon>
    </lineage>
</organism>
<evidence type="ECO:0000259" key="3">
    <source>
        <dbReference type="PROSITE" id="PS50157"/>
    </source>
</evidence>
<feature type="domain" description="C2H2-type" evidence="3">
    <location>
        <begin position="43"/>
        <end position="70"/>
    </location>
</feature>
<feature type="region of interest" description="Disordered" evidence="2">
    <location>
        <begin position="1"/>
        <end position="25"/>
    </location>
</feature>
<evidence type="ECO:0000256" key="1">
    <source>
        <dbReference type="PROSITE-ProRule" id="PRU00042"/>
    </source>
</evidence>
<dbReference type="InterPro" id="IPR036236">
    <property type="entry name" value="Znf_C2H2_sf"/>
</dbReference>
<feature type="compositionally biased region" description="Low complexity" evidence="2">
    <location>
        <begin position="119"/>
        <end position="141"/>
    </location>
</feature>
<accession>A0A8D8PZ73</accession>
<dbReference type="AlphaFoldDB" id="A0A8D8PZ73"/>
<feature type="region of interest" description="Disordered" evidence="2">
    <location>
        <begin position="106"/>
        <end position="144"/>
    </location>
</feature>
<name>A0A8D8PZ73_9HEMI</name>
<feature type="region of interest" description="Disordered" evidence="2">
    <location>
        <begin position="177"/>
        <end position="230"/>
    </location>
</feature>
<dbReference type="SMART" id="SM00355">
    <property type="entry name" value="ZnF_C2H2"/>
    <property type="match status" value="2"/>
</dbReference>
<dbReference type="GO" id="GO:0008270">
    <property type="term" value="F:zinc ion binding"/>
    <property type="evidence" value="ECO:0007669"/>
    <property type="project" value="UniProtKB-KW"/>
</dbReference>
<feature type="compositionally biased region" description="Basic residues" evidence="2">
    <location>
        <begin position="196"/>
        <end position="205"/>
    </location>
</feature>
<dbReference type="InterPro" id="IPR013087">
    <property type="entry name" value="Znf_C2H2_type"/>
</dbReference>
<proteinExistence type="predicted"/>
<dbReference type="EMBL" id="HBUF01048155">
    <property type="protein sequence ID" value="CAG6620632.1"/>
    <property type="molecule type" value="Transcribed_RNA"/>
</dbReference>
<reference evidence="4" key="1">
    <citation type="submission" date="2021-05" db="EMBL/GenBank/DDBJ databases">
        <authorList>
            <person name="Alioto T."/>
            <person name="Alioto T."/>
            <person name="Gomez Garrido J."/>
        </authorList>
    </citation>
    <scope>NUCLEOTIDE SEQUENCE</scope>
</reference>
<sequence>MFSGHSILGPDSDESPGGMTEDGAAQNRFSGIFPVQRSGYGGYTCSMCKKLYKTRKTLQVHMRFQCGKDPQFRCPLCPKQAFQKVHIEMHVWGTHKMIGWKYWNKNQPKDENNRPHAAPEPAAETKSAAEPESAAETESAAVPIATVKKEQEDVPNDVENDGSNAAAAAVTVKVEEEEEMGFHVKREKIESETRTYHRSREKRVKKTETENETSRMKSVFNRRYNKRTTL</sequence>
<protein>
    <submittedName>
        <fullName evidence="4">Longitudinals lacking protein, isoforms A/B/D/L</fullName>
    </submittedName>
</protein>
<feature type="compositionally biased region" description="Basic and acidic residues" evidence="2">
    <location>
        <begin position="180"/>
        <end position="195"/>
    </location>
</feature>
<dbReference type="PROSITE" id="PS50157">
    <property type="entry name" value="ZINC_FINGER_C2H2_2"/>
    <property type="match status" value="1"/>
</dbReference>
<dbReference type="EMBL" id="HBUF01048153">
    <property type="protein sequence ID" value="CAG6620630.1"/>
    <property type="molecule type" value="Transcribed_RNA"/>
</dbReference>
<dbReference type="SUPFAM" id="SSF57667">
    <property type="entry name" value="beta-beta-alpha zinc fingers"/>
    <property type="match status" value="1"/>
</dbReference>
<evidence type="ECO:0000256" key="2">
    <source>
        <dbReference type="SAM" id="MobiDB-lite"/>
    </source>
</evidence>
<dbReference type="Gene3D" id="3.30.160.60">
    <property type="entry name" value="Classic Zinc Finger"/>
    <property type="match status" value="1"/>
</dbReference>
<evidence type="ECO:0000313" key="4">
    <source>
        <dbReference type="EMBL" id="CAG6620632.1"/>
    </source>
</evidence>
<keyword evidence="1" id="KW-0863">Zinc-finger</keyword>
<keyword evidence="1" id="KW-0862">Zinc</keyword>
<keyword evidence="1" id="KW-0479">Metal-binding</keyword>